<feature type="region of interest" description="Disordered" evidence="1">
    <location>
        <begin position="17"/>
        <end position="50"/>
    </location>
</feature>
<dbReference type="EMBL" id="SNSC02000011">
    <property type="protein sequence ID" value="TID20010.1"/>
    <property type="molecule type" value="Genomic_DNA"/>
</dbReference>
<organism evidence="2 3">
    <name type="scientific">Venturia nashicola</name>
    <dbReference type="NCBI Taxonomy" id="86259"/>
    <lineage>
        <taxon>Eukaryota</taxon>
        <taxon>Fungi</taxon>
        <taxon>Dikarya</taxon>
        <taxon>Ascomycota</taxon>
        <taxon>Pezizomycotina</taxon>
        <taxon>Dothideomycetes</taxon>
        <taxon>Pleosporomycetidae</taxon>
        <taxon>Venturiales</taxon>
        <taxon>Venturiaceae</taxon>
        <taxon>Venturia</taxon>
    </lineage>
</organism>
<comment type="caution">
    <text evidence="2">The sequence shown here is derived from an EMBL/GenBank/DDBJ whole genome shotgun (WGS) entry which is preliminary data.</text>
</comment>
<protein>
    <submittedName>
        <fullName evidence="2">Uncharacterized protein</fullName>
    </submittedName>
</protein>
<name>A0A4Z1P692_9PEZI</name>
<accession>A0A4Z1P692</accession>
<evidence type="ECO:0000313" key="2">
    <source>
        <dbReference type="EMBL" id="TID20010.1"/>
    </source>
</evidence>
<keyword evidence="3" id="KW-1185">Reference proteome</keyword>
<dbReference type="Proteomes" id="UP000298493">
    <property type="component" value="Unassembled WGS sequence"/>
</dbReference>
<reference evidence="2 3" key="1">
    <citation type="submission" date="2019-04" db="EMBL/GenBank/DDBJ databases">
        <title>High contiguity whole genome sequence and gene annotation resource for two Venturia nashicola isolates.</title>
        <authorList>
            <person name="Prokchorchik M."/>
            <person name="Won K."/>
            <person name="Lee Y."/>
            <person name="Choi E.D."/>
            <person name="Segonzac C."/>
            <person name="Sohn K.H."/>
        </authorList>
    </citation>
    <scope>NUCLEOTIDE SEQUENCE [LARGE SCALE GENOMIC DNA]</scope>
    <source>
        <strain evidence="2 3">PRI2</strain>
    </source>
</reference>
<feature type="compositionally biased region" description="Polar residues" evidence="1">
    <location>
        <begin position="17"/>
        <end position="34"/>
    </location>
</feature>
<sequence>MLVLAGVSCRALNKFSSALSTQQRPPDQANSSFNTTPPPPPSPPTTSTSYSQRLVAIAANALSSRRSIPLGATHAGCTQTTGGDYIGPLVAPAPALSAAAHVPVPSAAAVATAAIVTPTPAIVSQTAPPAFQDGREEMMK</sequence>
<dbReference type="AlphaFoldDB" id="A0A4Z1P692"/>
<gene>
    <name evidence="2" type="ORF">E6O75_ATG07470</name>
</gene>
<evidence type="ECO:0000256" key="1">
    <source>
        <dbReference type="SAM" id="MobiDB-lite"/>
    </source>
</evidence>
<evidence type="ECO:0000313" key="3">
    <source>
        <dbReference type="Proteomes" id="UP000298493"/>
    </source>
</evidence>
<proteinExistence type="predicted"/>